<sequence>WCIVTHCKPTEGTVSLPVVSSLPIGLCTACEEWLIV</sequence>
<accession>A0A1X7TMT5</accession>
<organism evidence="1">
    <name type="scientific">Amphimedon queenslandica</name>
    <name type="common">Sponge</name>
    <dbReference type="NCBI Taxonomy" id="400682"/>
    <lineage>
        <taxon>Eukaryota</taxon>
        <taxon>Metazoa</taxon>
        <taxon>Porifera</taxon>
        <taxon>Demospongiae</taxon>
        <taxon>Heteroscleromorpha</taxon>
        <taxon>Haplosclerida</taxon>
        <taxon>Niphatidae</taxon>
        <taxon>Amphimedon</taxon>
    </lineage>
</organism>
<reference evidence="1" key="1">
    <citation type="submission" date="2017-05" db="UniProtKB">
        <authorList>
            <consortium name="EnsemblMetazoa"/>
        </authorList>
    </citation>
    <scope>IDENTIFICATION</scope>
</reference>
<dbReference type="InParanoid" id="A0A1X7TMT5"/>
<protein>
    <submittedName>
        <fullName evidence="1">Uncharacterized protein</fullName>
    </submittedName>
</protein>
<dbReference type="AlphaFoldDB" id="A0A1X7TMT5"/>
<evidence type="ECO:0000313" key="1">
    <source>
        <dbReference type="EnsemblMetazoa" id="Aqu2.1.16101_001"/>
    </source>
</evidence>
<dbReference type="EnsemblMetazoa" id="Aqu2.1.16101_001">
    <property type="protein sequence ID" value="Aqu2.1.16101_001"/>
    <property type="gene ID" value="Aqu2.1.16101"/>
</dbReference>
<name>A0A1X7TMT5_AMPQE</name>
<proteinExistence type="predicted"/>